<dbReference type="Proteomes" id="UP000828390">
    <property type="component" value="Unassembled WGS sequence"/>
</dbReference>
<evidence type="ECO:0000313" key="1">
    <source>
        <dbReference type="EMBL" id="KAH3859590.1"/>
    </source>
</evidence>
<reference evidence="1" key="1">
    <citation type="journal article" date="2019" name="bioRxiv">
        <title>The Genome of the Zebra Mussel, Dreissena polymorpha: A Resource for Invasive Species Research.</title>
        <authorList>
            <person name="McCartney M.A."/>
            <person name="Auch B."/>
            <person name="Kono T."/>
            <person name="Mallez S."/>
            <person name="Zhang Y."/>
            <person name="Obille A."/>
            <person name="Becker A."/>
            <person name="Abrahante J.E."/>
            <person name="Garbe J."/>
            <person name="Badalamenti J.P."/>
            <person name="Herman A."/>
            <person name="Mangelson H."/>
            <person name="Liachko I."/>
            <person name="Sullivan S."/>
            <person name="Sone E.D."/>
            <person name="Koren S."/>
            <person name="Silverstein K.A.T."/>
            <person name="Beckman K.B."/>
            <person name="Gohl D.M."/>
        </authorList>
    </citation>
    <scope>NUCLEOTIDE SEQUENCE</scope>
    <source>
        <strain evidence="1">Duluth1</strain>
        <tissue evidence="1">Whole animal</tissue>
    </source>
</reference>
<gene>
    <name evidence="1" type="ORF">DPMN_102407</name>
</gene>
<proteinExistence type="predicted"/>
<name>A0A9D4RAU9_DREPO</name>
<protein>
    <submittedName>
        <fullName evidence="1">Uncharacterized protein</fullName>
    </submittedName>
</protein>
<dbReference type="EMBL" id="JAIWYP010000003">
    <property type="protein sequence ID" value="KAH3859590.1"/>
    <property type="molecule type" value="Genomic_DNA"/>
</dbReference>
<sequence>MTIMCSDGTDQITSSYKVDISDVVSVLTNFAGTSGPLGDLLPVGTSVHQFTATDQDDAISCSINAPEGAKFGITKVDTATGAQPKFGDVIT</sequence>
<accession>A0A9D4RAU9</accession>
<evidence type="ECO:0000313" key="2">
    <source>
        <dbReference type="Proteomes" id="UP000828390"/>
    </source>
</evidence>
<dbReference type="AlphaFoldDB" id="A0A9D4RAU9"/>
<keyword evidence="2" id="KW-1185">Reference proteome</keyword>
<organism evidence="1 2">
    <name type="scientific">Dreissena polymorpha</name>
    <name type="common">Zebra mussel</name>
    <name type="synonym">Mytilus polymorpha</name>
    <dbReference type="NCBI Taxonomy" id="45954"/>
    <lineage>
        <taxon>Eukaryota</taxon>
        <taxon>Metazoa</taxon>
        <taxon>Spiralia</taxon>
        <taxon>Lophotrochozoa</taxon>
        <taxon>Mollusca</taxon>
        <taxon>Bivalvia</taxon>
        <taxon>Autobranchia</taxon>
        <taxon>Heteroconchia</taxon>
        <taxon>Euheterodonta</taxon>
        <taxon>Imparidentia</taxon>
        <taxon>Neoheterodontei</taxon>
        <taxon>Myida</taxon>
        <taxon>Dreissenoidea</taxon>
        <taxon>Dreissenidae</taxon>
        <taxon>Dreissena</taxon>
    </lineage>
</organism>
<comment type="caution">
    <text evidence="1">The sequence shown here is derived from an EMBL/GenBank/DDBJ whole genome shotgun (WGS) entry which is preliminary data.</text>
</comment>
<reference evidence="1" key="2">
    <citation type="submission" date="2020-11" db="EMBL/GenBank/DDBJ databases">
        <authorList>
            <person name="McCartney M.A."/>
            <person name="Auch B."/>
            <person name="Kono T."/>
            <person name="Mallez S."/>
            <person name="Becker A."/>
            <person name="Gohl D.M."/>
            <person name="Silverstein K.A.T."/>
            <person name="Koren S."/>
            <person name="Bechman K.B."/>
            <person name="Herman A."/>
            <person name="Abrahante J.E."/>
            <person name="Garbe J."/>
        </authorList>
    </citation>
    <scope>NUCLEOTIDE SEQUENCE</scope>
    <source>
        <strain evidence="1">Duluth1</strain>
        <tissue evidence="1">Whole animal</tissue>
    </source>
</reference>